<evidence type="ECO:0000313" key="1">
    <source>
        <dbReference type="EMBL" id="KAF7269974.1"/>
    </source>
</evidence>
<evidence type="ECO:0000313" key="2">
    <source>
        <dbReference type="Proteomes" id="UP000625711"/>
    </source>
</evidence>
<proteinExistence type="predicted"/>
<protein>
    <submittedName>
        <fullName evidence="1">Uncharacterized protein</fullName>
    </submittedName>
</protein>
<dbReference type="EMBL" id="JAACXV010014155">
    <property type="protein sequence ID" value="KAF7269974.1"/>
    <property type="molecule type" value="Genomic_DNA"/>
</dbReference>
<name>A0A834HYZ2_RHYFE</name>
<gene>
    <name evidence="1" type="ORF">GWI33_017059</name>
</gene>
<keyword evidence="2" id="KW-1185">Reference proteome</keyword>
<comment type="caution">
    <text evidence="1">The sequence shown here is derived from an EMBL/GenBank/DDBJ whole genome shotgun (WGS) entry which is preliminary data.</text>
</comment>
<dbReference type="Proteomes" id="UP000625711">
    <property type="component" value="Unassembled WGS sequence"/>
</dbReference>
<accession>A0A834HYZ2</accession>
<organism evidence="1 2">
    <name type="scientific">Rhynchophorus ferrugineus</name>
    <name type="common">Red palm weevil</name>
    <name type="synonym">Curculio ferrugineus</name>
    <dbReference type="NCBI Taxonomy" id="354439"/>
    <lineage>
        <taxon>Eukaryota</taxon>
        <taxon>Metazoa</taxon>
        <taxon>Ecdysozoa</taxon>
        <taxon>Arthropoda</taxon>
        <taxon>Hexapoda</taxon>
        <taxon>Insecta</taxon>
        <taxon>Pterygota</taxon>
        <taxon>Neoptera</taxon>
        <taxon>Endopterygota</taxon>
        <taxon>Coleoptera</taxon>
        <taxon>Polyphaga</taxon>
        <taxon>Cucujiformia</taxon>
        <taxon>Curculionidae</taxon>
        <taxon>Dryophthorinae</taxon>
        <taxon>Rhynchophorus</taxon>
    </lineage>
</organism>
<sequence length="119" mass="13770">MEARHAEHMLIIRFSFAAFVDESPSRNFYSPIVIPHETYIKDPSSFFSPFRARKASGWPFLFHLLWSIKFELEPAALSLTKENQQLGRSEWPVFVIFFNVQGVFSKVTSCVGLIDEIKI</sequence>
<reference evidence="1" key="1">
    <citation type="submission" date="2020-08" db="EMBL/GenBank/DDBJ databases">
        <title>Genome sequencing and assembly of the red palm weevil Rhynchophorus ferrugineus.</title>
        <authorList>
            <person name="Dias G.B."/>
            <person name="Bergman C.M."/>
            <person name="Manee M."/>
        </authorList>
    </citation>
    <scope>NUCLEOTIDE SEQUENCE</scope>
    <source>
        <strain evidence="1">AA-2017</strain>
        <tissue evidence="1">Whole larva</tissue>
    </source>
</reference>
<dbReference type="AlphaFoldDB" id="A0A834HYZ2"/>